<gene>
    <name evidence="2" type="ORF">HMPREF1981_01073</name>
</gene>
<dbReference type="EMBL" id="AWSV01000057">
    <property type="protein sequence ID" value="ERI86251.1"/>
    <property type="molecule type" value="Genomic_DNA"/>
</dbReference>
<dbReference type="AlphaFoldDB" id="U2E1V9"/>
<dbReference type="HOGENOM" id="CLU_3180350_0_0_10"/>
<dbReference type="Proteomes" id="UP000016496">
    <property type="component" value="Unassembled WGS sequence"/>
</dbReference>
<sequence length="46" mass="5213">MPAPEAGHIGKERTGNRQRMPVQTGTNPNEQELQIYNILLFFATEN</sequence>
<accession>U2E1V9</accession>
<feature type="region of interest" description="Disordered" evidence="1">
    <location>
        <begin position="1"/>
        <end position="29"/>
    </location>
</feature>
<name>U2E1V9_9BACE</name>
<evidence type="ECO:0000313" key="2">
    <source>
        <dbReference type="EMBL" id="ERI86251.1"/>
    </source>
</evidence>
<comment type="caution">
    <text evidence="2">The sequence shown here is derived from an EMBL/GenBank/DDBJ whole genome shotgun (WGS) entry which is preliminary data.</text>
</comment>
<evidence type="ECO:0000256" key="1">
    <source>
        <dbReference type="SAM" id="MobiDB-lite"/>
    </source>
</evidence>
<dbReference type="PATRIC" id="fig|1321819.3.peg.986"/>
<protein>
    <submittedName>
        <fullName evidence="2">Uncharacterized protein</fullName>
    </submittedName>
</protein>
<proteinExistence type="predicted"/>
<organism evidence="2 3">
    <name type="scientific">Bacteroides pyogenes F0041</name>
    <dbReference type="NCBI Taxonomy" id="1321819"/>
    <lineage>
        <taxon>Bacteria</taxon>
        <taxon>Pseudomonadati</taxon>
        <taxon>Bacteroidota</taxon>
        <taxon>Bacteroidia</taxon>
        <taxon>Bacteroidales</taxon>
        <taxon>Bacteroidaceae</taxon>
        <taxon>Bacteroides</taxon>
    </lineage>
</organism>
<evidence type="ECO:0000313" key="3">
    <source>
        <dbReference type="Proteomes" id="UP000016496"/>
    </source>
</evidence>
<reference evidence="2 3" key="1">
    <citation type="submission" date="2013-08" db="EMBL/GenBank/DDBJ databases">
        <authorList>
            <person name="Weinstock G."/>
            <person name="Sodergren E."/>
            <person name="Wylie T."/>
            <person name="Fulton L."/>
            <person name="Fulton R."/>
            <person name="Fronick C."/>
            <person name="O'Laughlin M."/>
            <person name="Godfrey J."/>
            <person name="Miner T."/>
            <person name="Herter B."/>
            <person name="Appelbaum E."/>
            <person name="Cordes M."/>
            <person name="Lek S."/>
            <person name="Wollam A."/>
            <person name="Pepin K.H."/>
            <person name="Palsikar V.B."/>
            <person name="Mitreva M."/>
            <person name="Wilson R.K."/>
        </authorList>
    </citation>
    <scope>NUCLEOTIDE SEQUENCE [LARGE SCALE GENOMIC DNA]</scope>
    <source>
        <strain evidence="2 3">F0041</strain>
    </source>
</reference>